<dbReference type="InterPro" id="IPR013525">
    <property type="entry name" value="ABC2_TM"/>
</dbReference>
<dbReference type="Proteomes" id="UP000186104">
    <property type="component" value="Chromosome"/>
</dbReference>
<evidence type="ECO:0000256" key="2">
    <source>
        <dbReference type="ARBA" id="ARBA00022692"/>
    </source>
</evidence>
<dbReference type="GO" id="GO:0140359">
    <property type="term" value="F:ABC-type transporter activity"/>
    <property type="evidence" value="ECO:0007669"/>
    <property type="project" value="InterPro"/>
</dbReference>
<feature type="transmembrane region" description="Helical" evidence="6">
    <location>
        <begin position="185"/>
        <end position="204"/>
    </location>
</feature>
<dbReference type="RefSeq" id="WP_067470712.1">
    <property type="nucleotide sequence ID" value="NZ_CP015961.1"/>
</dbReference>
<dbReference type="STRING" id="499555.BJL86_2755"/>
<name>A0A173LML2_9ACTN</name>
<keyword evidence="3 6" id="KW-1133">Transmembrane helix</keyword>
<dbReference type="PANTHER" id="PTHR43027">
    <property type="entry name" value="DOXORUBICIN RESISTANCE ABC TRANSPORTER PERMEASE PROTEIN DRRC-RELATED"/>
    <property type="match status" value="1"/>
</dbReference>
<dbReference type="PANTHER" id="PTHR43027:SF2">
    <property type="entry name" value="TRANSPORT PERMEASE PROTEIN"/>
    <property type="match status" value="1"/>
</dbReference>
<feature type="transmembrane region" description="Helical" evidence="6">
    <location>
        <begin position="252"/>
        <end position="272"/>
    </location>
</feature>
<reference evidence="8 9" key="1">
    <citation type="submission" date="2016-06" db="EMBL/GenBank/DDBJ databases">
        <title>Complete genome sequence of a saline-alkali tolerant type strain Dietzia timorensis ID05-A0528T.</title>
        <authorList>
            <person name="Wu X."/>
        </authorList>
    </citation>
    <scope>NUCLEOTIDE SEQUENCE [LARGE SCALE GENOMIC DNA]</scope>
    <source>
        <strain evidence="8 9">ID05-A0528</strain>
    </source>
</reference>
<feature type="transmembrane region" description="Helical" evidence="6">
    <location>
        <begin position="155"/>
        <end position="178"/>
    </location>
</feature>
<dbReference type="Pfam" id="PF12698">
    <property type="entry name" value="ABC2_membrane_3"/>
    <property type="match status" value="1"/>
</dbReference>
<dbReference type="OrthoDB" id="3214063at2"/>
<evidence type="ECO:0000256" key="3">
    <source>
        <dbReference type="ARBA" id="ARBA00022989"/>
    </source>
</evidence>
<dbReference type="KEGG" id="dtm:BJL86_2755"/>
<evidence type="ECO:0000256" key="1">
    <source>
        <dbReference type="ARBA" id="ARBA00004141"/>
    </source>
</evidence>
<feature type="domain" description="ABC-2 type transporter transmembrane" evidence="7">
    <location>
        <begin position="64"/>
        <end position="266"/>
    </location>
</feature>
<evidence type="ECO:0000256" key="6">
    <source>
        <dbReference type="SAM" id="Phobius"/>
    </source>
</evidence>
<evidence type="ECO:0000259" key="7">
    <source>
        <dbReference type="Pfam" id="PF12698"/>
    </source>
</evidence>
<gene>
    <name evidence="8" type="ORF">BJL86_2755</name>
</gene>
<dbReference type="AlphaFoldDB" id="A0A173LML2"/>
<proteinExistence type="predicted"/>
<comment type="subcellular location">
    <subcellularLocation>
        <location evidence="1">Membrane</location>
        <topology evidence="1">Multi-pass membrane protein</topology>
    </subcellularLocation>
</comment>
<feature type="transmembrane region" description="Helical" evidence="6">
    <location>
        <begin position="48"/>
        <end position="65"/>
    </location>
</feature>
<evidence type="ECO:0000313" key="9">
    <source>
        <dbReference type="Proteomes" id="UP000186104"/>
    </source>
</evidence>
<organism evidence="8 9">
    <name type="scientific">Dietzia timorensis</name>
    <dbReference type="NCBI Taxonomy" id="499555"/>
    <lineage>
        <taxon>Bacteria</taxon>
        <taxon>Bacillati</taxon>
        <taxon>Actinomycetota</taxon>
        <taxon>Actinomycetes</taxon>
        <taxon>Mycobacteriales</taxon>
        <taxon>Dietziaceae</taxon>
        <taxon>Dietzia</taxon>
    </lineage>
</organism>
<dbReference type="GO" id="GO:0016020">
    <property type="term" value="C:membrane"/>
    <property type="evidence" value="ECO:0007669"/>
    <property type="project" value="UniProtKB-SubCell"/>
</dbReference>
<keyword evidence="2 6" id="KW-0812">Transmembrane</keyword>
<sequence>MTTFTEPEIYTEPMTSSPPTPYRKVSPFSRMLKMMQFEASMVFRQRNTLLATVLAPLFVLAFPILTRPDSDSAWIQLVAPMTVLVLVFSVYITAATVLAARRENQILKRMRTSELTSVELVASMTLPLILLGTIQVAIVQLGVLAMGGPLPANVGLFALATLGSAVLSVTAGVAVGAISPNSERVQYTAMPLLLIAAIGSNLIVSPASDTVRSYLLFAPFTGMVDLVANAFGFPEDALAEPPLAIGSVGMDLAATGFWVVVMLFLATIYWRWEPRR</sequence>
<protein>
    <recommendedName>
        <fullName evidence="7">ABC-2 type transporter transmembrane domain-containing protein</fullName>
    </recommendedName>
</protein>
<keyword evidence="9" id="KW-1185">Reference proteome</keyword>
<dbReference type="InterPro" id="IPR052902">
    <property type="entry name" value="ABC-2_transporter"/>
</dbReference>
<evidence type="ECO:0000313" key="8">
    <source>
        <dbReference type="EMBL" id="ANI93515.1"/>
    </source>
</evidence>
<feature type="region of interest" description="Disordered" evidence="5">
    <location>
        <begin position="1"/>
        <end position="21"/>
    </location>
</feature>
<accession>A0A173LML2</accession>
<dbReference type="EMBL" id="CP015961">
    <property type="protein sequence ID" value="ANI93515.1"/>
    <property type="molecule type" value="Genomic_DNA"/>
</dbReference>
<feature type="transmembrane region" description="Helical" evidence="6">
    <location>
        <begin position="77"/>
        <end position="100"/>
    </location>
</feature>
<evidence type="ECO:0000256" key="5">
    <source>
        <dbReference type="SAM" id="MobiDB-lite"/>
    </source>
</evidence>
<keyword evidence="4 6" id="KW-0472">Membrane</keyword>
<feature type="transmembrane region" description="Helical" evidence="6">
    <location>
        <begin position="120"/>
        <end position="143"/>
    </location>
</feature>
<evidence type="ECO:0000256" key="4">
    <source>
        <dbReference type="ARBA" id="ARBA00023136"/>
    </source>
</evidence>